<dbReference type="InterPro" id="IPR017441">
    <property type="entry name" value="Protein_kinase_ATP_BS"/>
</dbReference>
<accession>A0A1Y3EAG1</accession>
<name>A0A1Y3EAG1_9BILA</name>
<dbReference type="PROSITE" id="PS00107">
    <property type="entry name" value="PROTEIN_KINASE_ATP"/>
    <property type="match status" value="1"/>
</dbReference>
<keyword evidence="1" id="KW-0067">ATP-binding</keyword>
<reference evidence="2 3" key="1">
    <citation type="submission" date="2015-04" db="EMBL/GenBank/DDBJ databases">
        <title>Draft genome of the roundworm Trichinella nativa.</title>
        <authorList>
            <person name="Mitreva M."/>
        </authorList>
    </citation>
    <scope>NUCLEOTIDE SEQUENCE [LARGE SCALE GENOMIC DNA]</scope>
    <source>
        <strain evidence="2 3">ISS45</strain>
    </source>
</reference>
<dbReference type="GO" id="GO:0005524">
    <property type="term" value="F:ATP binding"/>
    <property type="evidence" value="ECO:0007669"/>
    <property type="project" value="UniProtKB-UniRule"/>
</dbReference>
<feature type="non-terminal residue" evidence="2">
    <location>
        <position position="80"/>
    </location>
</feature>
<evidence type="ECO:0000313" key="2">
    <source>
        <dbReference type="EMBL" id="OUC42113.1"/>
    </source>
</evidence>
<evidence type="ECO:0000313" key="3">
    <source>
        <dbReference type="Proteomes" id="UP000243006"/>
    </source>
</evidence>
<evidence type="ECO:0000256" key="1">
    <source>
        <dbReference type="PROSITE-ProRule" id="PRU10141"/>
    </source>
</evidence>
<keyword evidence="1" id="KW-0547">Nucleotide-binding</keyword>
<gene>
    <name evidence="2" type="ORF">D917_10444</name>
</gene>
<dbReference type="AlphaFoldDB" id="A0A1Y3EAG1"/>
<proteinExistence type="predicted"/>
<sequence length="80" mass="9106">MMGFGKVEASESDSDSSDELEEVLKSEKWLIRSALGRGVSGGVFSVEKGYLFYKKTYALKIMKDKLMYENERNIMAKLQN</sequence>
<dbReference type="EMBL" id="LVZM01018157">
    <property type="protein sequence ID" value="OUC42113.1"/>
    <property type="molecule type" value="Genomic_DNA"/>
</dbReference>
<comment type="caution">
    <text evidence="2">The sequence shown here is derived from an EMBL/GenBank/DDBJ whole genome shotgun (WGS) entry which is preliminary data.</text>
</comment>
<organism evidence="2 3">
    <name type="scientific">Trichinella nativa</name>
    <dbReference type="NCBI Taxonomy" id="6335"/>
    <lineage>
        <taxon>Eukaryota</taxon>
        <taxon>Metazoa</taxon>
        <taxon>Ecdysozoa</taxon>
        <taxon>Nematoda</taxon>
        <taxon>Enoplea</taxon>
        <taxon>Dorylaimia</taxon>
        <taxon>Trichinellida</taxon>
        <taxon>Trichinellidae</taxon>
        <taxon>Trichinella</taxon>
    </lineage>
</organism>
<dbReference type="Proteomes" id="UP000243006">
    <property type="component" value="Unassembled WGS sequence"/>
</dbReference>
<feature type="binding site" evidence="1">
    <location>
        <position position="60"/>
    </location>
    <ligand>
        <name>ATP</name>
        <dbReference type="ChEBI" id="CHEBI:30616"/>
    </ligand>
</feature>
<protein>
    <recommendedName>
        <fullName evidence="4">Protein kinase domain-containing protein</fullName>
    </recommendedName>
</protein>
<evidence type="ECO:0008006" key="4">
    <source>
        <dbReference type="Google" id="ProtNLM"/>
    </source>
</evidence>